<proteinExistence type="predicted"/>
<sequence length="781" mass="86746">MKRKILVIVITLFATLMQSQDYSALWEGHYSYLNIKDTSRSENKIYAAAENAIFTYDVNTFEIEKISTINGLSGENISTIHYSQNYGLLLIGYDNGLIEIVIDGEVNVLTVVDILDKPTIPPTNKRINHFNEYNGVVYIATDFGISVYDLARLEFGDTYYIGNNGAQIRVEQTTVHDDYIYAACFDGNGLKQALVASDNLIDSQEWSMIAGGNFVSVQEHLDNVFAIRGNRRVYRIENGTLNQLTILNAPILDVKSNDDYFLITTQNDVYVYDVNFNLILNATFNEELNTSFTSASFHSGFLYIGTENHGILKTALIDGVIFEEIHPDGPLLNNSFAIEASANNLWVTFGDYTLTYLPSPLRNRGISHLTGDDWVNIPSNSVLGARNLNKIAVNPFNNNQAYISSFHDGLLEVVNNSPTVLFNEDNSGLESLVIESSPNYKSIRVSASKFDSNGVLWTMTGRVARPLKSYDPTTGQWQGYDFTELIPDALGGEWGYSDIEIDNNGTKWIGGYNYGLIGFNNNNGVQLKSLNSEEDNMSNAFVTSLALDNNNRIWVGTFSGLRVLYNTSNFFNEDVQVEEIIILDANGQPAELLYQQAISDIEVDGANNKWVGVTGSGLFYFSPDGQETIFHFTKDNSPLPSNNVIDVSIDDTSGKVYIATDKGLLAYGSGSSGTEEDFEEAFVYPNPIRPDFNMAEKKVKLRGLPENVNIKITDIEGNLVAEAQSNVNLRYKGYHLEIDGGSAFWDGKNLANNTVASGVYLVMLTDLDSLETKVLKLMVIR</sequence>
<dbReference type="EMBL" id="CP136925">
    <property type="protein sequence ID" value="WXA13253.1"/>
    <property type="molecule type" value="Genomic_DNA"/>
</dbReference>
<feature type="domain" description="PorZ N-terminal beta-propeller" evidence="2">
    <location>
        <begin position="45"/>
        <end position="207"/>
    </location>
</feature>
<evidence type="ECO:0000313" key="3">
    <source>
        <dbReference type="EMBL" id="WXA01587.1"/>
    </source>
</evidence>
<keyword evidence="5" id="KW-1185">Reference proteome</keyword>
<dbReference type="Proteomes" id="UP001368318">
    <property type="component" value="Chromosome"/>
</dbReference>
<dbReference type="InterPro" id="IPR015943">
    <property type="entry name" value="WD40/YVTN_repeat-like_dom_sf"/>
</dbReference>
<dbReference type="Pfam" id="PF07494">
    <property type="entry name" value="Reg_prop"/>
    <property type="match status" value="1"/>
</dbReference>
<dbReference type="Gene3D" id="2.60.40.4070">
    <property type="match status" value="1"/>
</dbReference>
<dbReference type="RefSeq" id="WP_338732442.1">
    <property type="nucleotide sequence ID" value="NZ_CP136924.1"/>
</dbReference>
<keyword evidence="1" id="KW-0732">Signal</keyword>
<dbReference type="InterPro" id="IPR011047">
    <property type="entry name" value="Quinoprotein_ADH-like_sf"/>
</dbReference>
<dbReference type="SUPFAM" id="SSF50998">
    <property type="entry name" value="Quinoprotein alcohol dehydrogenase-like"/>
    <property type="match status" value="1"/>
</dbReference>
<evidence type="ECO:0000256" key="1">
    <source>
        <dbReference type="SAM" id="SignalP"/>
    </source>
</evidence>
<gene>
    <name evidence="4" type="ORF">R3L15_14165</name>
    <name evidence="3" type="ORF">R3L16_07425</name>
</gene>
<dbReference type="KEGG" id="mcaa:R3L15_14165"/>
<dbReference type="InterPro" id="IPR011110">
    <property type="entry name" value="Reg_prop"/>
</dbReference>
<organism evidence="4">
    <name type="scientific">Mangrovimonas cancribranchiae</name>
    <dbReference type="NCBI Taxonomy" id="3080055"/>
    <lineage>
        <taxon>Bacteria</taxon>
        <taxon>Pseudomonadati</taxon>
        <taxon>Bacteroidota</taxon>
        <taxon>Flavobacteriia</taxon>
        <taxon>Flavobacteriales</taxon>
        <taxon>Flavobacteriaceae</taxon>
        <taxon>Mangrovimonas</taxon>
    </lineage>
</organism>
<evidence type="ECO:0000313" key="5">
    <source>
        <dbReference type="Proteomes" id="UP001368318"/>
    </source>
</evidence>
<evidence type="ECO:0000313" key="4">
    <source>
        <dbReference type="EMBL" id="WXA13253.1"/>
    </source>
</evidence>
<feature type="signal peptide" evidence="1">
    <location>
        <begin position="1"/>
        <end position="19"/>
    </location>
</feature>
<reference evidence="4 5" key="1">
    <citation type="submission" date="2023-10" db="EMBL/GenBank/DDBJ databases">
        <title>Culture-based analysis of two novel bacteria associated with mangrove crab gills.</title>
        <authorList>
            <person name="Yang X."/>
            <person name="Garuglieri E."/>
            <person name="Van Goethem M.W."/>
            <person name="Fusi M."/>
            <person name="Marasco R."/>
            <person name="Daffonchio D.G."/>
        </authorList>
    </citation>
    <scope>NUCLEOTIDE SEQUENCE</scope>
    <source>
        <strain evidence="4">UG2-1</strain>
        <strain evidence="3">UG2-2</strain>
        <strain evidence="5">UG2_2</strain>
    </source>
</reference>
<accession>A0AAU6P7C0</accession>
<dbReference type="Gene3D" id="2.130.10.10">
    <property type="entry name" value="YVTN repeat-like/Quinoprotein amine dehydrogenase"/>
    <property type="match status" value="4"/>
</dbReference>
<dbReference type="Pfam" id="PF21544">
    <property type="entry name" value="PorZ_N_b_propeller"/>
    <property type="match status" value="1"/>
</dbReference>
<name>A0AAU6P7C0_9FLAO</name>
<dbReference type="InterPro" id="IPR048954">
    <property type="entry name" value="PorZ_N"/>
</dbReference>
<protein>
    <submittedName>
        <fullName evidence="4">Two-component regulator propeller domain-containing protein</fullName>
    </submittedName>
</protein>
<feature type="chain" id="PRO_5044712996" evidence="1">
    <location>
        <begin position="20"/>
        <end position="781"/>
    </location>
</feature>
<dbReference type="EMBL" id="CP136924">
    <property type="protein sequence ID" value="WXA01587.1"/>
    <property type="molecule type" value="Genomic_DNA"/>
</dbReference>
<evidence type="ECO:0000259" key="2">
    <source>
        <dbReference type="Pfam" id="PF21544"/>
    </source>
</evidence>
<dbReference type="AlphaFoldDB" id="A0AAU6P7C0"/>
<dbReference type="SUPFAM" id="SSF101898">
    <property type="entry name" value="NHL repeat"/>
    <property type="match status" value="1"/>
</dbReference>